<feature type="region of interest" description="Disordered" evidence="1">
    <location>
        <begin position="57"/>
        <end position="93"/>
    </location>
</feature>
<feature type="region of interest" description="Disordered" evidence="1">
    <location>
        <begin position="376"/>
        <end position="401"/>
    </location>
</feature>
<feature type="compositionally biased region" description="Basic and acidic residues" evidence="1">
    <location>
        <begin position="83"/>
        <end position="93"/>
    </location>
</feature>
<gene>
    <name evidence="2" type="ORF">SKAU_G00085020</name>
</gene>
<protein>
    <submittedName>
        <fullName evidence="2">Uncharacterized protein</fullName>
    </submittedName>
</protein>
<feature type="region of interest" description="Disordered" evidence="1">
    <location>
        <begin position="348"/>
        <end position="367"/>
    </location>
</feature>
<organism evidence="2 3">
    <name type="scientific">Synaphobranchus kaupii</name>
    <name type="common">Kaup's arrowtooth eel</name>
    <dbReference type="NCBI Taxonomy" id="118154"/>
    <lineage>
        <taxon>Eukaryota</taxon>
        <taxon>Metazoa</taxon>
        <taxon>Chordata</taxon>
        <taxon>Craniata</taxon>
        <taxon>Vertebrata</taxon>
        <taxon>Euteleostomi</taxon>
        <taxon>Actinopterygii</taxon>
        <taxon>Neopterygii</taxon>
        <taxon>Teleostei</taxon>
        <taxon>Anguilliformes</taxon>
        <taxon>Synaphobranchidae</taxon>
        <taxon>Synaphobranchus</taxon>
    </lineage>
</organism>
<feature type="compositionally biased region" description="Basic residues" evidence="1">
    <location>
        <begin position="244"/>
        <end position="256"/>
    </location>
</feature>
<reference evidence="2" key="1">
    <citation type="journal article" date="2023" name="Science">
        <title>Genome structures resolve the early diversification of teleost fishes.</title>
        <authorList>
            <person name="Parey E."/>
            <person name="Louis A."/>
            <person name="Montfort J."/>
            <person name="Bouchez O."/>
            <person name="Roques C."/>
            <person name="Iampietro C."/>
            <person name="Lluch J."/>
            <person name="Castinel A."/>
            <person name="Donnadieu C."/>
            <person name="Desvignes T."/>
            <person name="Floi Bucao C."/>
            <person name="Jouanno E."/>
            <person name="Wen M."/>
            <person name="Mejri S."/>
            <person name="Dirks R."/>
            <person name="Jansen H."/>
            <person name="Henkel C."/>
            <person name="Chen W.J."/>
            <person name="Zahm M."/>
            <person name="Cabau C."/>
            <person name="Klopp C."/>
            <person name="Thompson A.W."/>
            <person name="Robinson-Rechavi M."/>
            <person name="Braasch I."/>
            <person name="Lecointre G."/>
            <person name="Bobe J."/>
            <person name="Postlethwait J.H."/>
            <person name="Berthelot C."/>
            <person name="Roest Crollius H."/>
            <person name="Guiguen Y."/>
        </authorList>
    </citation>
    <scope>NUCLEOTIDE SEQUENCE</scope>
    <source>
        <strain evidence="2">WJC10195</strain>
    </source>
</reference>
<proteinExistence type="predicted"/>
<comment type="caution">
    <text evidence="2">The sequence shown here is derived from an EMBL/GenBank/DDBJ whole genome shotgun (WGS) entry which is preliminary data.</text>
</comment>
<feature type="compositionally biased region" description="Basic and acidic residues" evidence="1">
    <location>
        <begin position="233"/>
        <end position="243"/>
    </location>
</feature>
<name>A0A9Q1FW28_SYNKA</name>
<feature type="region of interest" description="Disordered" evidence="1">
    <location>
        <begin position="170"/>
        <end position="286"/>
    </location>
</feature>
<evidence type="ECO:0000256" key="1">
    <source>
        <dbReference type="SAM" id="MobiDB-lite"/>
    </source>
</evidence>
<dbReference type="EMBL" id="JAINUF010000003">
    <property type="protein sequence ID" value="KAJ8368474.1"/>
    <property type="molecule type" value="Genomic_DNA"/>
</dbReference>
<sequence>MYANDSMDLRICRPTRALVRLQQRRNGVKFFRLPIPEGFRRRGELLSLSYEAADGAAPPETQLAGNKTPAFKPATWTRRPGRAGREGSADKTEGAEADLDFSISSQLNARTHKLCLYRCWFDSLKARAKVNCNWLSPCKRGLFVEQACGDRVEICDCECLCDGISAESRGPFDGAETNTGRPETVLGLPRRTRREPRIASSARRKIPDGPPPASSAPGEMRRPRPDAIFNSVPHERERPPRRDAGKRHKKKNKTGRGTKAQSNVSSLKLSLPEHRNSTDHSPIMEGKIRKPDLNSEAVGSVWRDPVLRSSEWSGPRRSPLSRTAGRRDVPVDLALLLILTTPISCAKSPGPASEAWLSQERGPARPGRATEVQLFISPGRRAEGQGSTRGVGGKPFGREAI</sequence>
<evidence type="ECO:0000313" key="2">
    <source>
        <dbReference type="EMBL" id="KAJ8368474.1"/>
    </source>
</evidence>
<dbReference type="Proteomes" id="UP001152622">
    <property type="component" value="Chromosome 3"/>
</dbReference>
<evidence type="ECO:0000313" key="3">
    <source>
        <dbReference type="Proteomes" id="UP001152622"/>
    </source>
</evidence>
<keyword evidence="3" id="KW-1185">Reference proteome</keyword>
<dbReference type="AlphaFoldDB" id="A0A9Q1FW28"/>
<accession>A0A9Q1FW28</accession>
<feature type="compositionally biased region" description="Polar residues" evidence="1">
    <location>
        <begin position="259"/>
        <end position="268"/>
    </location>
</feature>